<accession>A0A1M5DN12</accession>
<dbReference type="AlphaFoldDB" id="A0A1M5DN12"/>
<evidence type="ECO:0000256" key="1">
    <source>
        <dbReference type="ARBA" id="ARBA00007452"/>
    </source>
</evidence>
<dbReference type="Pfam" id="PF02565">
    <property type="entry name" value="RecO_C"/>
    <property type="match status" value="1"/>
</dbReference>
<gene>
    <name evidence="7" type="primary">recO</name>
    <name evidence="9" type="ORF">SAMN05216225_1002138</name>
</gene>
<dbReference type="Gene3D" id="1.20.1440.120">
    <property type="entry name" value="Recombination protein O, C-terminal domain"/>
    <property type="match status" value="1"/>
</dbReference>
<dbReference type="Gene3D" id="2.40.50.140">
    <property type="entry name" value="Nucleic acid-binding proteins"/>
    <property type="match status" value="1"/>
</dbReference>
<comment type="similarity">
    <text evidence="1 7">Belongs to the RecO family.</text>
</comment>
<dbReference type="PANTHER" id="PTHR33991:SF1">
    <property type="entry name" value="DNA REPAIR PROTEIN RECO"/>
    <property type="match status" value="1"/>
</dbReference>
<dbReference type="PANTHER" id="PTHR33991">
    <property type="entry name" value="DNA REPAIR PROTEIN RECO"/>
    <property type="match status" value="1"/>
</dbReference>
<evidence type="ECO:0000256" key="2">
    <source>
        <dbReference type="ARBA" id="ARBA00021310"/>
    </source>
</evidence>
<dbReference type="Proteomes" id="UP000183988">
    <property type="component" value="Unassembled WGS sequence"/>
</dbReference>
<keyword evidence="4 7" id="KW-0233">DNA recombination</keyword>
<dbReference type="GO" id="GO:0006310">
    <property type="term" value="P:DNA recombination"/>
    <property type="evidence" value="ECO:0007669"/>
    <property type="project" value="UniProtKB-UniRule"/>
</dbReference>
<dbReference type="GO" id="GO:0043590">
    <property type="term" value="C:bacterial nucleoid"/>
    <property type="evidence" value="ECO:0007669"/>
    <property type="project" value="TreeGrafter"/>
</dbReference>
<evidence type="ECO:0000256" key="6">
    <source>
        <dbReference type="ARBA" id="ARBA00033409"/>
    </source>
</evidence>
<organism evidence="9 10">
    <name type="scientific">Ornithinibacillus halophilus</name>
    <dbReference type="NCBI Taxonomy" id="930117"/>
    <lineage>
        <taxon>Bacteria</taxon>
        <taxon>Bacillati</taxon>
        <taxon>Bacillota</taxon>
        <taxon>Bacilli</taxon>
        <taxon>Bacillales</taxon>
        <taxon>Bacillaceae</taxon>
        <taxon>Ornithinibacillus</taxon>
    </lineage>
</organism>
<keyword evidence="3 7" id="KW-0227">DNA damage</keyword>
<dbReference type="STRING" id="930117.SAMN05216225_1002138"/>
<evidence type="ECO:0000256" key="4">
    <source>
        <dbReference type="ARBA" id="ARBA00023172"/>
    </source>
</evidence>
<dbReference type="NCBIfam" id="TIGR00613">
    <property type="entry name" value="reco"/>
    <property type="match status" value="1"/>
</dbReference>
<comment type="function">
    <text evidence="7">Involved in DNA repair and RecF pathway recombination.</text>
</comment>
<evidence type="ECO:0000256" key="7">
    <source>
        <dbReference type="HAMAP-Rule" id="MF_00201"/>
    </source>
</evidence>
<dbReference type="OrthoDB" id="9797083at2"/>
<feature type="domain" description="DNA replication/recombination mediator RecO N-terminal" evidence="8">
    <location>
        <begin position="1"/>
        <end position="78"/>
    </location>
</feature>
<name>A0A1M5DN12_9BACI</name>
<reference evidence="9 10" key="1">
    <citation type="submission" date="2016-11" db="EMBL/GenBank/DDBJ databases">
        <authorList>
            <person name="Jaros S."/>
            <person name="Januszkiewicz K."/>
            <person name="Wedrychowicz H."/>
        </authorList>
    </citation>
    <scope>NUCLEOTIDE SEQUENCE [LARGE SCALE GENOMIC DNA]</scope>
    <source>
        <strain evidence="9 10">IBRC-M 10683</strain>
    </source>
</reference>
<dbReference type="EMBL" id="FQVW01000002">
    <property type="protein sequence ID" value="SHF68363.1"/>
    <property type="molecule type" value="Genomic_DNA"/>
</dbReference>
<evidence type="ECO:0000256" key="5">
    <source>
        <dbReference type="ARBA" id="ARBA00023204"/>
    </source>
</evidence>
<proteinExistence type="inferred from homology"/>
<dbReference type="InterPro" id="IPR042242">
    <property type="entry name" value="RecO_C"/>
</dbReference>
<dbReference type="SUPFAM" id="SSF57863">
    <property type="entry name" value="ArfGap/RecO-like zinc finger"/>
    <property type="match status" value="1"/>
</dbReference>
<keyword evidence="5 7" id="KW-0234">DNA repair</keyword>
<sequence length="248" mass="28866">MLEKIQGIIIKTRDYGETHKIVTIYSNKIGKFSAIAKGAKKTKSRMAAVTQPFIFGEFLVYINSGLSSIQQGDIIDSFRTIREDIVKTAYTAYISELTEKLHEEKEPDFYIFDQFLHTMRWIEEHDEVDIPIMMYELKLFKKGGFAPTVHHCVNCRSKQLPYYFSIDEGGFLCQKCKHLDDHAMKIPDAVAKLLNIFANVGLEQVGNISVKPENQKMIRKLMDEYYEQYGGFYLKTKRFLEQMNRLML</sequence>
<dbReference type="SUPFAM" id="SSF50249">
    <property type="entry name" value="Nucleic acid-binding proteins"/>
    <property type="match status" value="1"/>
</dbReference>
<dbReference type="GO" id="GO:0006302">
    <property type="term" value="P:double-strand break repair"/>
    <property type="evidence" value="ECO:0007669"/>
    <property type="project" value="TreeGrafter"/>
</dbReference>
<keyword evidence="10" id="KW-1185">Reference proteome</keyword>
<dbReference type="Pfam" id="PF11967">
    <property type="entry name" value="RecO_N"/>
    <property type="match status" value="1"/>
</dbReference>
<dbReference type="HAMAP" id="MF_00201">
    <property type="entry name" value="RecO"/>
    <property type="match status" value="1"/>
</dbReference>
<dbReference type="InterPro" id="IPR022572">
    <property type="entry name" value="DNA_rep/recomb_RecO_N"/>
</dbReference>
<dbReference type="RefSeq" id="WP_072887931.1">
    <property type="nucleotide sequence ID" value="NZ_FQVW01000002.1"/>
</dbReference>
<evidence type="ECO:0000259" key="8">
    <source>
        <dbReference type="Pfam" id="PF11967"/>
    </source>
</evidence>
<dbReference type="InterPro" id="IPR012340">
    <property type="entry name" value="NA-bd_OB-fold"/>
</dbReference>
<dbReference type="InterPro" id="IPR003717">
    <property type="entry name" value="RecO"/>
</dbReference>
<evidence type="ECO:0000313" key="9">
    <source>
        <dbReference type="EMBL" id="SHF68363.1"/>
    </source>
</evidence>
<evidence type="ECO:0000313" key="10">
    <source>
        <dbReference type="Proteomes" id="UP000183988"/>
    </source>
</evidence>
<dbReference type="InterPro" id="IPR037278">
    <property type="entry name" value="ARFGAP/RecO"/>
</dbReference>
<evidence type="ECO:0000256" key="3">
    <source>
        <dbReference type="ARBA" id="ARBA00022763"/>
    </source>
</evidence>
<protein>
    <recommendedName>
        <fullName evidence="2 7">DNA repair protein RecO</fullName>
    </recommendedName>
    <alternativeName>
        <fullName evidence="6 7">Recombination protein O</fullName>
    </alternativeName>
</protein>